<dbReference type="EMBL" id="BK015290">
    <property type="protein sequence ID" value="DAD99618.1"/>
    <property type="molecule type" value="Genomic_DNA"/>
</dbReference>
<feature type="domain" description="Rad50/SbcC-type AAA" evidence="2">
    <location>
        <begin position="8"/>
        <end position="279"/>
    </location>
</feature>
<evidence type="ECO:0000259" key="2">
    <source>
        <dbReference type="Pfam" id="PF13476"/>
    </source>
</evidence>
<name>A0A8S5NZI2_9CAUD</name>
<dbReference type="SUPFAM" id="SSF52540">
    <property type="entry name" value="P-loop containing nucleoside triphosphate hydrolases"/>
    <property type="match status" value="1"/>
</dbReference>
<dbReference type="InterPro" id="IPR038729">
    <property type="entry name" value="Rad50/SbcC_AAA"/>
</dbReference>
<proteinExistence type="predicted"/>
<dbReference type="GO" id="GO:0000731">
    <property type="term" value="P:DNA synthesis involved in DNA repair"/>
    <property type="evidence" value="ECO:0007669"/>
    <property type="project" value="TreeGrafter"/>
</dbReference>
<dbReference type="InterPro" id="IPR027417">
    <property type="entry name" value="P-loop_NTPase"/>
</dbReference>
<dbReference type="PANTHER" id="PTHR32182:SF0">
    <property type="entry name" value="DNA REPLICATION AND REPAIR PROTEIN RECF"/>
    <property type="match status" value="1"/>
</dbReference>
<reference evidence="3" key="1">
    <citation type="journal article" date="2021" name="Proc. Natl. Acad. Sci. U.S.A.">
        <title>A Catalog of Tens of Thousands of Viruses from Human Metagenomes Reveals Hidden Associations with Chronic Diseases.</title>
        <authorList>
            <person name="Tisza M.J."/>
            <person name="Buck C.B."/>
        </authorList>
    </citation>
    <scope>NUCLEOTIDE SEQUENCE</scope>
    <source>
        <strain evidence="3">Ct6bb17</strain>
    </source>
</reference>
<dbReference type="Gene3D" id="3.40.50.300">
    <property type="entry name" value="P-loop containing nucleotide triphosphate hydrolases"/>
    <property type="match status" value="1"/>
</dbReference>
<protein>
    <submittedName>
        <fullName evidence="3">Chromosome segregation protein</fullName>
    </submittedName>
</protein>
<keyword evidence="1" id="KW-0175">Coiled coil</keyword>
<feature type="coiled-coil region" evidence="1">
    <location>
        <begin position="221"/>
        <end position="378"/>
    </location>
</feature>
<evidence type="ECO:0000313" key="3">
    <source>
        <dbReference type="EMBL" id="DAD99618.1"/>
    </source>
</evidence>
<evidence type="ECO:0000256" key="1">
    <source>
        <dbReference type="SAM" id="Coils"/>
    </source>
</evidence>
<dbReference type="PANTHER" id="PTHR32182">
    <property type="entry name" value="DNA REPLICATION AND REPAIR PROTEIN RECF"/>
    <property type="match status" value="1"/>
</dbReference>
<sequence length="476" mass="54330">MNITKIKIKNLFGIKEYDADGKSIELIGKNGVGKSSVIDAIKYALTNKSDRDYIVRSGETEGEIIIETDTGLSIDRKCRTNQADYKAIKQSGVSVNSPETLLRELFTNLQLNPVEFLQMTKQQQNSIILDMINYDWNLNTIKEWFGEIPSWINYEQNILKVLSDIQSEKGEYFKTRQDINRDIRNKKAFIEDIAKTIPVKYDVERWEKANLGEAYKTIEAVKNRNNQISKAKILIQNQENTIRGIDADREIAISALNKEIDAEAKSINDSIVDLKHQIEMLEKQGKNLTSEKEQKLKVIEAEHKEKIAQFETNLKAYEEYANAEIKDTTEMEQKVANAEEMKSHINEYRRMERLENEVDELKTRSDALTAKIEKARNLPGKILEECSIPIDGLTVVDGIPLINGLPVSNLSDGEKLNLCVDVAIQNPNGLHIILIDGIERLASDMRENLYKKCKEKGLQFIATRTTDDEDMTVIEL</sequence>
<organism evidence="3">
    <name type="scientific">Siphoviridae sp. ct6bb17</name>
    <dbReference type="NCBI Taxonomy" id="2825345"/>
    <lineage>
        <taxon>Viruses</taxon>
        <taxon>Duplodnaviria</taxon>
        <taxon>Heunggongvirae</taxon>
        <taxon>Uroviricota</taxon>
        <taxon>Caudoviricetes</taxon>
    </lineage>
</organism>
<dbReference type="Pfam" id="PF13476">
    <property type="entry name" value="AAA_23"/>
    <property type="match status" value="1"/>
</dbReference>
<dbReference type="GO" id="GO:0006302">
    <property type="term" value="P:double-strand break repair"/>
    <property type="evidence" value="ECO:0007669"/>
    <property type="project" value="TreeGrafter"/>
</dbReference>
<accession>A0A8S5NZI2</accession>